<evidence type="ECO:0000256" key="2">
    <source>
        <dbReference type="ARBA" id="ARBA00024867"/>
    </source>
</evidence>
<feature type="modified residue" description="4-aspartylphosphate" evidence="3">
    <location>
        <position position="53"/>
    </location>
</feature>
<keyword evidence="3" id="KW-0597">Phosphoprotein</keyword>
<name>A0ABS1EMA1_9CLOT</name>
<dbReference type="CDD" id="cd17542">
    <property type="entry name" value="REC_CheY"/>
    <property type="match status" value="1"/>
</dbReference>
<dbReference type="InterPro" id="IPR011006">
    <property type="entry name" value="CheY-like_superfamily"/>
</dbReference>
<keyword evidence="6" id="KW-1185">Reference proteome</keyword>
<feature type="domain" description="Response regulatory" evidence="4">
    <location>
        <begin position="3"/>
        <end position="118"/>
    </location>
</feature>
<dbReference type="SUPFAM" id="SSF52172">
    <property type="entry name" value="CheY-like"/>
    <property type="match status" value="1"/>
</dbReference>
<evidence type="ECO:0000259" key="4">
    <source>
        <dbReference type="PROSITE" id="PS50110"/>
    </source>
</evidence>
<evidence type="ECO:0000313" key="6">
    <source>
        <dbReference type="Proteomes" id="UP000596739"/>
    </source>
</evidence>
<protein>
    <recommendedName>
        <fullName evidence="1">Stage 0 sporulation protein A homolog</fullName>
    </recommendedName>
</protein>
<dbReference type="InterPro" id="IPR001789">
    <property type="entry name" value="Sig_transdc_resp-reg_receiver"/>
</dbReference>
<comment type="function">
    <text evidence="2">May play the central regulatory role in sporulation. It may be an element of the effector pathway responsible for the activation of sporulation genes in response to nutritional stress. Spo0A may act in concert with spo0H (a sigma factor) to control the expression of some genes that are critical to the sporulation process.</text>
</comment>
<dbReference type="SMART" id="SM00448">
    <property type="entry name" value="REC"/>
    <property type="match status" value="1"/>
</dbReference>
<accession>A0ABS1EMA1</accession>
<evidence type="ECO:0000256" key="3">
    <source>
        <dbReference type="PROSITE-ProRule" id="PRU00169"/>
    </source>
</evidence>
<proteinExistence type="predicted"/>
<dbReference type="PANTHER" id="PTHR43228">
    <property type="entry name" value="TWO-COMPONENT RESPONSE REGULATOR"/>
    <property type="match status" value="1"/>
</dbReference>
<dbReference type="EMBL" id="JAENHN010000025">
    <property type="protein sequence ID" value="MBK1810476.1"/>
    <property type="molecule type" value="Genomic_DNA"/>
</dbReference>
<evidence type="ECO:0000256" key="1">
    <source>
        <dbReference type="ARBA" id="ARBA00018672"/>
    </source>
</evidence>
<dbReference type="Proteomes" id="UP000596739">
    <property type="component" value="Unassembled WGS sequence"/>
</dbReference>
<dbReference type="RefSeq" id="WP_200267710.1">
    <property type="nucleotide sequence ID" value="NZ_JAENHN010000025.1"/>
</dbReference>
<dbReference type="Gene3D" id="3.40.50.2300">
    <property type="match status" value="1"/>
</dbReference>
<dbReference type="PANTHER" id="PTHR43228:SF1">
    <property type="entry name" value="TWO-COMPONENT RESPONSE REGULATOR ARR22"/>
    <property type="match status" value="1"/>
</dbReference>
<reference evidence="6" key="1">
    <citation type="submission" date="2021-01" db="EMBL/GenBank/DDBJ databases">
        <title>Genome public.</title>
        <authorList>
            <person name="Liu C."/>
            <person name="Sun Q."/>
        </authorList>
    </citation>
    <scope>NUCLEOTIDE SEQUENCE [LARGE SCALE GENOMIC DNA]</scope>
    <source>
        <strain evidence="6">YIM B02505</strain>
    </source>
</reference>
<sequence>MKNVLIVDDAVFMRGALKALLSSNDFNVVGEAADGEEAIKKYKELKPDLVTMDITMKGMDGIEGLKGILEFDPQAKVVMISALGQEAAVKKAIICGAKSFIVKPYKNEHVIKTLNKIAGV</sequence>
<dbReference type="InterPro" id="IPR052048">
    <property type="entry name" value="ST_Response_Regulator"/>
</dbReference>
<organism evidence="5 6">
    <name type="scientific">Clostridium yunnanense</name>
    <dbReference type="NCBI Taxonomy" id="2800325"/>
    <lineage>
        <taxon>Bacteria</taxon>
        <taxon>Bacillati</taxon>
        <taxon>Bacillota</taxon>
        <taxon>Clostridia</taxon>
        <taxon>Eubacteriales</taxon>
        <taxon>Clostridiaceae</taxon>
        <taxon>Clostridium</taxon>
    </lineage>
</organism>
<dbReference type="Pfam" id="PF00072">
    <property type="entry name" value="Response_reg"/>
    <property type="match status" value="1"/>
</dbReference>
<comment type="caution">
    <text evidence="5">The sequence shown here is derived from an EMBL/GenBank/DDBJ whole genome shotgun (WGS) entry which is preliminary data.</text>
</comment>
<dbReference type="PROSITE" id="PS50110">
    <property type="entry name" value="RESPONSE_REGULATORY"/>
    <property type="match status" value="1"/>
</dbReference>
<evidence type="ECO:0000313" key="5">
    <source>
        <dbReference type="EMBL" id="MBK1810476.1"/>
    </source>
</evidence>
<gene>
    <name evidence="5" type="ORF">JHL18_07495</name>
</gene>